<reference evidence="1 2" key="1">
    <citation type="submission" date="2014-04" db="EMBL/GenBank/DDBJ databases">
        <authorList>
            <consortium name="DOE Joint Genome Institute"/>
            <person name="Kuo A."/>
            <person name="Kohler A."/>
            <person name="Nagy L.G."/>
            <person name="Floudas D."/>
            <person name="Copeland A."/>
            <person name="Barry K.W."/>
            <person name="Cichocki N."/>
            <person name="Veneault-Fourrey C."/>
            <person name="LaButti K."/>
            <person name="Lindquist E.A."/>
            <person name="Lipzen A."/>
            <person name="Lundell T."/>
            <person name="Morin E."/>
            <person name="Murat C."/>
            <person name="Sun H."/>
            <person name="Tunlid A."/>
            <person name="Henrissat B."/>
            <person name="Grigoriev I.V."/>
            <person name="Hibbett D.S."/>
            <person name="Martin F."/>
            <person name="Nordberg H.P."/>
            <person name="Cantor M.N."/>
            <person name="Hua S.X."/>
        </authorList>
    </citation>
    <scope>NUCLEOTIDE SEQUENCE [LARGE SCALE GENOMIC DNA]</scope>
    <source>
        <strain evidence="1 2">LaAM-08-1</strain>
    </source>
</reference>
<protein>
    <submittedName>
        <fullName evidence="1">Uncharacterized protein</fullName>
    </submittedName>
</protein>
<dbReference type="AlphaFoldDB" id="A0A0C9WGQ3"/>
<dbReference type="OrthoDB" id="10560715at2759"/>
<accession>A0A0C9WGQ3</accession>
<evidence type="ECO:0000313" key="2">
    <source>
        <dbReference type="Proteomes" id="UP000054477"/>
    </source>
</evidence>
<dbReference type="EMBL" id="KN839405">
    <property type="protein sequence ID" value="KIJ89844.1"/>
    <property type="molecule type" value="Genomic_DNA"/>
</dbReference>
<evidence type="ECO:0000313" key="1">
    <source>
        <dbReference type="EMBL" id="KIJ89844.1"/>
    </source>
</evidence>
<organism evidence="1 2">
    <name type="scientific">Laccaria amethystina LaAM-08-1</name>
    <dbReference type="NCBI Taxonomy" id="1095629"/>
    <lineage>
        <taxon>Eukaryota</taxon>
        <taxon>Fungi</taxon>
        <taxon>Dikarya</taxon>
        <taxon>Basidiomycota</taxon>
        <taxon>Agaricomycotina</taxon>
        <taxon>Agaricomycetes</taxon>
        <taxon>Agaricomycetidae</taxon>
        <taxon>Agaricales</taxon>
        <taxon>Agaricineae</taxon>
        <taxon>Hydnangiaceae</taxon>
        <taxon>Laccaria</taxon>
    </lineage>
</organism>
<reference evidence="2" key="2">
    <citation type="submission" date="2015-01" db="EMBL/GenBank/DDBJ databases">
        <title>Evolutionary Origins and Diversification of the Mycorrhizal Mutualists.</title>
        <authorList>
            <consortium name="DOE Joint Genome Institute"/>
            <consortium name="Mycorrhizal Genomics Consortium"/>
            <person name="Kohler A."/>
            <person name="Kuo A."/>
            <person name="Nagy L.G."/>
            <person name="Floudas D."/>
            <person name="Copeland A."/>
            <person name="Barry K.W."/>
            <person name="Cichocki N."/>
            <person name="Veneault-Fourrey C."/>
            <person name="LaButti K."/>
            <person name="Lindquist E.A."/>
            <person name="Lipzen A."/>
            <person name="Lundell T."/>
            <person name="Morin E."/>
            <person name="Murat C."/>
            <person name="Riley R."/>
            <person name="Ohm R."/>
            <person name="Sun H."/>
            <person name="Tunlid A."/>
            <person name="Henrissat B."/>
            <person name="Grigoriev I.V."/>
            <person name="Hibbett D.S."/>
            <person name="Martin F."/>
        </authorList>
    </citation>
    <scope>NUCLEOTIDE SEQUENCE [LARGE SCALE GENOMIC DNA]</scope>
    <source>
        <strain evidence="2">LaAM-08-1</strain>
    </source>
</reference>
<sequence length="146" mass="17074">MAACQGRHAWMVAMMYGATFQVMNIILCRRLYSFFETTNLEVNGGNGQKEEQRKCLVPMCYPRTKTHSGPCMGQLHQKDEAFKENASRHQQDCQTRRTRAITWQRKSRNSRQTHPVNQPIRHYFDGLNLKGTLKILLEGIEDEQHY</sequence>
<dbReference type="Proteomes" id="UP000054477">
    <property type="component" value="Unassembled WGS sequence"/>
</dbReference>
<proteinExistence type="predicted"/>
<dbReference type="HOGENOM" id="CLU_1777771_0_0_1"/>
<name>A0A0C9WGQ3_9AGAR</name>
<gene>
    <name evidence="1" type="ORF">K443DRAFT_126650</name>
</gene>
<keyword evidence="2" id="KW-1185">Reference proteome</keyword>